<evidence type="ECO:0000313" key="2">
    <source>
        <dbReference type="EMBL" id="SFP36873.1"/>
    </source>
</evidence>
<accession>A0A1I5PSA9</accession>
<keyword evidence="3" id="KW-1185">Reference proteome</keyword>
<feature type="domain" description="TIR" evidence="1">
    <location>
        <begin position="4"/>
        <end position="119"/>
    </location>
</feature>
<dbReference type="GO" id="GO:0007165">
    <property type="term" value="P:signal transduction"/>
    <property type="evidence" value="ECO:0007669"/>
    <property type="project" value="InterPro"/>
</dbReference>
<proteinExistence type="predicted"/>
<name>A0A1I5PSA9_9FIRM</name>
<dbReference type="SUPFAM" id="SSF52200">
    <property type="entry name" value="Toll/Interleukin receptor TIR domain"/>
    <property type="match status" value="1"/>
</dbReference>
<dbReference type="Gene3D" id="3.40.50.10140">
    <property type="entry name" value="Toll/interleukin-1 receptor homology (TIR) domain"/>
    <property type="match status" value="1"/>
</dbReference>
<dbReference type="EMBL" id="FOXO01000001">
    <property type="protein sequence ID" value="SFP36873.1"/>
    <property type="molecule type" value="Genomic_DNA"/>
</dbReference>
<gene>
    <name evidence="2" type="ORF">SAMN04487928_101122</name>
</gene>
<dbReference type="InterPro" id="IPR035897">
    <property type="entry name" value="Toll_tir_struct_dom_sf"/>
</dbReference>
<dbReference type="Proteomes" id="UP000182624">
    <property type="component" value="Unassembled WGS sequence"/>
</dbReference>
<dbReference type="AlphaFoldDB" id="A0A1I5PSA9"/>
<evidence type="ECO:0000313" key="3">
    <source>
        <dbReference type="Proteomes" id="UP000182624"/>
    </source>
</evidence>
<sequence length="259" mass="30684">MYDVAFSFAGEDREIIEKIKEIVSNEYSVFYDNDNHSELVGKDLYRYLRNLYANNARYVACFFSEHYYKKIWTNLEFTAVRERFMNTFFDSDFLIPIMLDNSPLTRDIPSFIGYYKHTDISKTAELIKEKIRIPYADNSIIQHRENILKYFLEKVCEAMQAHRLKVSSFQNKLYIENEGVKTVFTFSNDEFLNLPCVLIFQGELNTNLCAEIIITWERCSKMEFSIMHSFDYTSDDDRKYSAQDVVKVVTDDLIRLSEV</sequence>
<dbReference type="InterPro" id="IPR000157">
    <property type="entry name" value="TIR_dom"/>
</dbReference>
<dbReference type="Pfam" id="PF13676">
    <property type="entry name" value="TIR_2"/>
    <property type="match status" value="1"/>
</dbReference>
<protein>
    <submittedName>
        <fullName evidence="2">TIR domain-containing protein</fullName>
    </submittedName>
</protein>
<evidence type="ECO:0000259" key="1">
    <source>
        <dbReference type="Pfam" id="PF13676"/>
    </source>
</evidence>
<reference evidence="3" key="1">
    <citation type="submission" date="2016-10" db="EMBL/GenBank/DDBJ databases">
        <authorList>
            <person name="Varghese N."/>
            <person name="Submissions S."/>
        </authorList>
    </citation>
    <scope>NUCLEOTIDE SEQUENCE [LARGE SCALE GENOMIC DNA]</scope>
    <source>
        <strain evidence="3">P18</strain>
    </source>
</reference>
<organism evidence="2 3">
    <name type="scientific">Butyrivibrio proteoclasticus</name>
    <dbReference type="NCBI Taxonomy" id="43305"/>
    <lineage>
        <taxon>Bacteria</taxon>
        <taxon>Bacillati</taxon>
        <taxon>Bacillota</taxon>
        <taxon>Clostridia</taxon>
        <taxon>Lachnospirales</taxon>
        <taxon>Lachnospiraceae</taxon>
        <taxon>Butyrivibrio</taxon>
    </lineage>
</organism>